<dbReference type="InterPro" id="IPR050570">
    <property type="entry name" value="Cell_wall_metabolism_enzyme"/>
</dbReference>
<comment type="caution">
    <text evidence="3">The sequence shown here is derived from an EMBL/GenBank/DDBJ whole genome shotgun (WGS) entry which is preliminary data.</text>
</comment>
<name>A0A934SNC8_9MICO</name>
<protein>
    <submittedName>
        <fullName evidence="3">Peptidoglycan DD-metalloendopeptidase family protein</fullName>
    </submittedName>
</protein>
<dbReference type="AlphaFoldDB" id="A0A934SNC8"/>
<evidence type="ECO:0000256" key="1">
    <source>
        <dbReference type="SAM" id="Coils"/>
    </source>
</evidence>
<dbReference type="InterPro" id="IPR011055">
    <property type="entry name" value="Dup_hybrid_motif"/>
</dbReference>
<evidence type="ECO:0000259" key="2">
    <source>
        <dbReference type="Pfam" id="PF01551"/>
    </source>
</evidence>
<dbReference type="InterPro" id="IPR016047">
    <property type="entry name" value="M23ase_b-sheet_dom"/>
</dbReference>
<dbReference type="Proteomes" id="UP000636458">
    <property type="component" value="Unassembled WGS sequence"/>
</dbReference>
<proteinExistence type="predicted"/>
<reference evidence="3" key="1">
    <citation type="submission" date="2021-01" db="EMBL/GenBank/DDBJ databases">
        <title>Lacisediminihabitans sp. nov. strain G11-30, isolated from Antarctic Soil.</title>
        <authorList>
            <person name="Li J."/>
        </authorList>
    </citation>
    <scope>NUCLEOTIDE SEQUENCE</scope>
    <source>
        <strain evidence="3">G11-30</strain>
    </source>
</reference>
<dbReference type="RefSeq" id="WP_200556686.1">
    <property type="nucleotide sequence ID" value="NZ_JAEPES010000004.1"/>
</dbReference>
<dbReference type="PANTHER" id="PTHR21666:SF270">
    <property type="entry name" value="MUREIN HYDROLASE ACTIVATOR ENVC"/>
    <property type="match status" value="1"/>
</dbReference>
<evidence type="ECO:0000313" key="4">
    <source>
        <dbReference type="Proteomes" id="UP000636458"/>
    </source>
</evidence>
<gene>
    <name evidence="3" type="ORF">IV501_12655</name>
</gene>
<accession>A0A934SNC8</accession>
<evidence type="ECO:0000313" key="3">
    <source>
        <dbReference type="EMBL" id="MBK4348489.1"/>
    </source>
</evidence>
<dbReference type="Gene3D" id="1.20.1170.10">
    <property type="match status" value="1"/>
</dbReference>
<dbReference type="Pfam" id="PF01551">
    <property type="entry name" value="Peptidase_M23"/>
    <property type="match status" value="1"/>
</dbReference>
<feature type="domain" description="M23ase beta-sheet core" evidence="2">
    <location>
        <begin position="309"/>
        <end position="405"/>
    </location>
</feature>
<dbReference type="EMBL" id="JAEPES010000004">
    <property type="protein sequence ID" value="MBK4348489.1"/>
    <property type="molecule type" value="Genomic_DNA"/>
</dbReference>
<dbReference type="PANTHER" id="PTHR21666">
    <property type="entry name" value="PEPTIDASE-RELATED"/>
    <property type="match status" value="1"/>
</dbReference>
<sequence>MNNRQSERGAVAWKIRVTRPGRIRFLAAAAVVAMLVSGTVVGHSADAAFADDYPSWNDVQAARTNTAAAAKQIAEITATIAGLQADVTAKQSLAEQKGEDAQVAQDKYDTKALEAATLKEQADVAKDKAAKSKQQAAQVAARLARTSGNDLPTQIFFSGGKANDMLEQLGLASMVSDQSAGLYAKAIQDQNTAQSLTDTANVAKDALKSLAEAAQKALEEAATAAQAAQAALDEQQAHIATLQAQLETLKTNQQHTEEEYKAGLVAKYGPGADLAAGEISEQGYARPAGGPISSPYGFRVDPYTHNYALHDGTDLGAACGSPIYAAHAGTIVYAGPFGGYGNYIKIDHHDGTFTAYGHIVNGGILVSIGQDVAPGQNIAKIGSTGWSTGCHLHFSVYQGSGTIDPVPFLRDRGISLAGNGG</sequence>
<keyword evidence="4" id="KW-1185">Reference proteome</keyword>
<dbReference type="SUPFAM" id="SSF51261">
    <property type="entry name" value="Duplicated hybrid motif"/>
    <property type="match status" value="1"/>
</dbReference>
<feature type="coiled-coil region" evidence="1">
    <location>
        <begin position="200"/>
        <end position="259"/>
    </location>
</feature>
<dbReference type="GO" id="GO:0004222">
    <property type="term" value="F:metalloendopeptidase activity"/>
    <property type="evidence" value="ECO:0007669"/>
    <property type="project" value="TreeGrafter"/>
</dbReference>
<organism evidence="3 4">
    <name type="scientific">Lacisediminihabitans changchengi</name>
    <dbReference type="NCBI Taxonomy" id="2787634"/>
    <lineage>
        <taxon>Bacteria</taxon>
        <taxon>Bacillati</taxon>
        <taxon>Actinomycetota</taxon>
        <taxon>Actinomycetes</taxon>
        <taxon>Micrococcales</taxon>
        <taxon>Microbacteriaceae</taxon>
        <taxon>Lacisediminihabitans</taxon>
    </lineage>
</organism>
<dbReference type="CDD" id="cd12797">
    <property type="entry name" value="M23_peptidase"/>
    <property type="match status" value="1"/>
</dbReference>
<dbReference type="Gene3D" id="2.70.70.10">
    <property type="entry name" value="Glucose Permease (Domain IIA)"/>
    <property type="match status" value="1"/>
</dbReference>
<keyword evidence="1" id="KW-0175">Coiled coil</keyword>